<name>A0ABW1ILK1_9BACL</name>
<dbReference type="PANTHER" id="PTHR33620">
    <property type="entry name" value="UREASE ACCESSORY PROTEIN F"/>
    <property type="match status" value="1"/>
</dbReference>
<keyword evidence="2 3" id="KW-0143">Chaperone</keyword>
<evidence type="ECO:0000256" key="1">
    <source>
        <dbReference type="ARBA" id="ARBA00022988"/>
    </source>
</evidence>
<accession>A0ABW1ILK1</accession>
<keyword evidence="4" id="KW-1133">Transmembrane helix</keyword>
<keyword evidence="4" id="KW-0812">Transmembrane</keyword>
<sequence length="229" mass="26752">MKKESKFLYYVQLLDSALPAGTFSFTFGLNEFIKGRRISEEDELIRSIDAWIRSSLFFTEGLVVKGMLEALNDSDMKRFYRYGEWIYLQRMSFHSDEPEHQMGKKYIKLAKTIYPWMDLKEMEQFTRMYSAGTLPAVHAFTAHRLGISSNQAMRSYLYTLAHMMVNSALRQIPVMLAEENKIMSKLMPSILETMEKAETRKPEQLFSSAQVQRYAAETMNHQAYTRLLS</sequence>
<dbReference type="InterPro" id="IPR002639">
    <property type="entry name" value="UreF"/>
</dbReference>
<proteinExistence type="inferred from homology"/>
<organism evidence="5 6">
    <name type="scientific">Marinicrinis lubricantis</name>
    <dbReference type="NCBI Taxonomy" id="2086470"/>
    <lineage>
        <taxon>Bacteria</taxon>
        <taxon>Bacillati</taxon>
        <taxon>Bacillota</taxon>
        <taxon>Bacilli</taxon>
        <taxon>Bacillales</taxon>
        <taxon>Paenibacillaceae</taxon>
    </lineage>
</organism>
<dbReference type="Pfam" id="PF01730">
    <property type="entry name" value="UreF"/>
    <property type="match status" value="1"/>
</dbReference>
<comment type="caution">
    <text evidence="5">The sequence shown here is derived from an EMBL/GenBank/DDBJ whole genome shotgun (WGS) entry which is preliminary data.</text>
</comment>
<keyword evidence="3" id="KW-0963">Cytoplasm</keyword>
<keyword evidence="4" id="KW-0472">Membrane</keyword>
<evidence type="ECO:0000256" key="2">
    <source>
        <dbReference type="ARBA" id="ARBA00023186"/>
    </source>
</evidence>
<comment type="function">
    <text evidence="3">Required for maturation of urease via the functional incorporation of the urease nickel metallocenter.</text>
</comment>
<comment type="similarity">
    <text evidence="3">Belongs to the UreF family.</text>
</comment>
<reference evidence="6" key="1">
    <citation type="journal article" date="2019" name="Int. J. Syst. Evol. Microbiol.">
        <title>The Global Catalogue of Microorganisms (GCM) 10K type strain sequencing project: providing services to taxonomists for standard genome sequencing and annotation.</title>
        <authorList>
            <consortium name="The Broad Institute Genomics Platform"/>
            <consortium name="The Broad Institute Genome Sequencing Center for Infectious Disease"/>
            <person name="Wu L."/>
            <person name="Ma J."/>
        </authorList>
    </citation>
    <scope>NUCLEOTIDE SEQUENCE [LARGE SCALE GENOMIC DNA]</scope>
    <source>
        <strain evidence="6">CCM 8749</strain>
    </source>
</reference>
<evidence type="ECO:0000256" key="4">
    <source>
        <dbReference type="SAM" id="Phobius"/>
    </source>
</evidence>
<comment type="subunit">
    <text evidence="3">UreD, UreF and UreG form a complex that acts as a GTP-hydrolysis-dependent molecular chaperone, activating the urease apoprotein by helping to assemble the nickel containing metallocenter of UreC. The UreE protein probably delivers the nickel.</text>
</comment>
<evidence type="ECO:0000313" key="5">
    <source>
        <dbReference type="EMBL" id="MFC5985917.1"/>
    </source>
</evidence>
<evidence type="ECO:0000256" key="3">
    <source>
        <dbReference type="HAMAP-Rule" id="MF_01385"/>
    </source>
</evidence>
<dbReference type="Gene3D" id="1.10.4190.10">
    <property type="entry name" value="Urease accessory protein UreF"/>
    <property type="match status" value="1"/>
</dbReference>
<dbReference type="PIRSF" id="PIRSF009467">
    <property type="entry name" value="Ureas_acces_UreF"/>
    <property type="match status" value="1"/>
</dbReference>
<feature type="transmembrane region" description="Helical" evidence="4">
    <location>
        <begin position="7"/>
        <end position="29"/>
    </location>
</feature>
<comment type="subcellular location">
    <subcellularLocation>
        <location evidence="3">Cytoplasm</location>
    </subcellularLocation>
</comment>
<evidence type="ECO:0000313" key="6">
    <source>
        <dbReference type="Proteomes" id="UP001596250"/>
    </source>
</evidence>
<dbReference type="Proteomes" id="UP001596250">
    <property type="component" value="Unassembled WGS sequence"/>
</dbReference>
<dbReference type="HAMAP" id="MF_01385">
    <property type="entry name" value="UreF"/>
    <property type="match status" value="1"/>
</dbReference>
<keyword evidence="6" id="KW-1185">Reference proteome</keyword>
<dbReference type="PANTHER" id="PTHR33620:SF1">
    <property type="entry name" value="UREASE ACCESSORY PROTEIN F"/>
    <property type="match status" value="1"/>
</dbReference>
<protein>
    <recommendedName>
        <fullName evidence="3">Urease accessory protein UreF</fullName>
    </recommendedName>
</protein>
<keyword evidence="1 3" id="KW-0996">Nickel insertion</keyword>
<dbReference type="EMBL" id="JBHSQV010000034">
    <property type="protein sequence ID" value="MFC5985917.1"/>
    <property type="molecule type" value="Genomic_DNA"/>
</dbReference>
<dbReference type="RefSeq" id="WP_379893213.1">
    <property type="nucleotide sequence ID" value="NZ_CBCSCT010000019.1"/>
</dbReference>
<gene>
    <name evidence="3" type="primary">ureF</name>
    <name evidence="5" type="ORF">ACFPXP_05660</name>
</gene>
<dbReference type="InterPro" id="IPR038277">
    <property type="entry name" value="UreF_sf"/>
</dbReference>